<organism evidence="1 2">
    <name type="scientific">[Anoxybacillus] calidus</name>
    <dbReference type="NCBI Taxonomy" id="575178"/>
    <lineage>
        <taxon>Bacteria</taxon>
        <taxon>Bacillati</taxon>
        <taxon>Bacillota</taxon>
        <taxon>Bacilli</taxon>
        <taxon>Bacillales</taxon>
        <taxon>Anoxybacillaceae</taxon>
        <taxon>Paranoxybacillus</taxon>
    </lineage>
</organism>
<dbReference type="Proteomes" id="UP000580891">
    <property type="component" value="Unassembled WGS sequence"/>
</dbReference>
<evidence type="ECO:0000313" key="1">
    <source>
        <dbReference type="EMBL" id="MBA2869894.1"/>
    </source>
</evidence>
<dbReference type="RefSeq" id="WP_181535262.1">
    <property type="nucleotide sequence ID" value="NZ_JACDUU010000001.1"/>
</dbReference>
<comment type="caution">
    <text evidence="1">The sequence shown here is derived from an EMBL/GenBank/DDBJ whole genome shotgun (WGS) entry which is preliminary data.</text>
</comment>
<keyword evidence="2" id="KW-1185">Reference proteome</keyword>
<name>A0A7V9YWT4_9BACL</name>
<reference evidence="1 2" key="1">
    <citation type="submission" date="2020-07" db="EMBL/GenBank/DDBJ databases">
        <title>Genomic Encyclopedia of Type Strains, Phase IV (KMG-IV): sequencing the most valuable type-strain genomes for metagenomic binning, comparative biology and taxonomic classification.</title>
        <authorList>
            <person name="Goeker M."/>
        </authorList>
    </citation>
    <scope>NUCLEOTIDE SEQUENCE [LARGE SCALE GENOMIC DNA]</scope>
    <source>
        <strain evidence="1 2">DSM 25220</strain>
    </source>
</reference>
<accession>A0A7V9YWT4</accession>
<dbReference type="AlphaFoldDB" id="A0A7V9YWT4"/>
<evidence type="ECO:0000313" key="2">
    <source>
        <dbReference type="Proteomes" id="UP000580891"/>
    </source>
</evidence>
<gene>
    <name evidence="1" type="ORF">HNQ85_000152</name>
</gene>
<protein>
    <submittedName>
        <fullName evidence="1">Uncharacterized protein</fullName>
    </submittedName>
</protein>
<proteinExistence type="predicted"/>
<sequence>MKRMIPLSILIILFVLLYFLSPFSKEPPTRESIIFFPLDPNVTFTKADTRLVLEPKKKNNEYVLRWYTTSSLDRKVYLRQDISLLFANGRLLGTLSKWKENSQTLLQEKIVKEKNSQLFQAISFHYGEIHDGETIRSSQKMSGDYLYVIDSAYSPFMSFRQARTTEQKEWKHVLSQTTRQFLDYKTKQLVIHFSIHEKNYYHFYLPEFIVYNEQPFPDLSIEKTQKIIGNLWEGLYKNYFLGIKKKNGTIVSPTGSTMPVIFISKDYTHLIVLFETRDGEKIQLIQQIS</sequence>
<dbReference type="EMBL" id="JACDUU010000001">
    <property type="protein sequence ID" value="MBA2869894.1"/>
    <property type="molecule type" value="Genomic_DNA"/>
</dbReference>